<dbReference type="InterPro" id="IPR036639">
    <property type="entry name" value="Cyt_c_oxidase_su4_sf"/>
</dbReference>
<reference evidence="13" key="1">
    <citation type="submission" date="2022-07" db="EMBL/GenBank/DDBJ databases">
        <title>Draft genome sequence of Zalerion maritima ATCC 34329, a (micro)plastics degrading marine fungus.</title>
        <authorList>
            <person name="Paco A."/>
            <person name="Goncalves M.F.M."/>
            <person name="Rocha-Santos T.A.P."/>
            <person name="Alves A."/>
        </authorList>
    </citation>
    <scope>NUCLEOTIDE SEQUENCE</scope>
    <source>
        <strain evidence="13">ATCC 34329</strain>
    </source>
</reference>
<protein>
    <recommendedName>
        <fullName evidence="15">Cytochrome c oxidase subunit IV</fullName>
    </recommendedName>
</protein>
<evidence type="ECO:0000256" key="10">
    <source>
        <dbReference type="ARBA" id="ARBA00023136"/>
    </source>
</evidence>
<dbReference type="GO" id="GO:0005743">
    <property type="term" value="C:mitochondrial inner membrane"/>
    <property type="evidence" value="ECO:0007669"/>
    <property type="project" value="UniProtKB-SubCell"/>
</dbReference>
<feature type="region of interest" description="Disordered" evidence="11">
    <location>
        <begin position="189"/>
        <end position="209"/>
    </location>
</feature>
<dbReference type="AlphaFoldDB" id="A0AAD5RMF7"/>
<dbReference type="SUPFAM" id="SSF81406">
    <property type="entry name" value="Mitochondrial cytochrome c oxidase subunit IV"/>
    <property type="match status" value="2"/>
</dbReference>
<dbReference type="GO" id="GO:0045277">
    <property type="term" value="C:respiratory chain complex IV"/>
    <property type="evidence" value="ECO:0007669"/>
    <property type="project" value="InterPro"/>
</dbReference>
<feature type="transmembrane region" description="Helical" evidence="12">
    <location>
        <begin position="138"/>
        <end position="159"/>
    </location>
</feature>
<dbReference type="Gene3D" id="1.10.442.10">
    <property type="entry name" value="Cytochrome c oxidase subunit IV"/>
    <property type="match status" value="1"/>
</dbReference>
<keyword evidence="10 12" id="KW-0472">Membrane</keyword>
<dbReference type="InterPro" id="IPR004203">
    <property type="entry name" value="Cyt_c_oxidase_su4_fam"/>
</dbReference>
<evidence type="ECO:0000256" key="11">
    <source>
        <dbReference type="SAM" id="MobiDB-lite"/>
    </source>
</evidence>
<dbReference type="Pfam" id="PF02936">
    <property type="entry name" value="COX4"/>
    <property type="match status" value="2"/>
</dbReference>
<evidence type="ECO:0000256" key="4">
    <source>
        <dbReference type="ARBA" id="ARBA00022692"/>
    </source>
</evidence>
<proteinExistence type="inferred from homology"/>
<comment type="subcellular location">
    <subcellularLocation>
        <location evidence="1">Mitochondrion inner membrane</location>
        <topology evidence="1">Single-pass membrane protein</topology>
    </subcellularLocation>
</comment>
<evidence type="ECO:0008006" key="15">
    <source>
        <dbReference type="Google" id="ProtNLM"/>
    </source>
</evidence>
<keyword evidence="7 12" id="KW-1133">Transmembrane helix</keyword>
<sequence length="209" mass="22841">MFRTPATRLVAGATRTTTISPIVRSTQLRVASTAISNPTLNNIEKRWEGMPVQEQAELWMSLRDRMKSPWQELTLNEKKAELGCGHAELGTSSQRFPTSIQAGDIKTNSNPLTFTAYWIAFGPHGPRAEPPPGEGKRVFLGTAVGVLVSVAIFMTVRMFGSPAPSTMTKEYQEESNEFLKAQKAEPFTGIGRADYKGPGMVQSAPKGPE</sequence>
<evidence type="ECO:0000313" key="14">
    <source>
        <dbReference type="Proteomes" id="UP001201980"/>
    </source>
</evidence>
<evidence type="ECO:0000256" key="2">
    <source>
        <dbReference type="ARBA" id="ARBA00004673"/>
    </source>
</evidence>
<keyword evidence="4 12" id="KW-0812">Transmembrane</keyword>
<gene>
    <name evidence="13" type="ORF">MKZ38_004526</name>
</gene>
<dbReference type="Proteomes" id="UP001201980">
    <property type="component" value="Unassembled WGS sequence"/>
</dbReference>
<evidence type="ECO:0000256" key="3">
    <source>
        <dbReference type="ARBA" id="ARBA00008135"/>
    </source>
</evidence>
<comment type="caution">
    <text evidence="13">The sequence shown here is derived from an EMBL/GenBank/DDBJ whole genome shotgun (WGS) entry which is preliminary data.</text>
</comment>
<dbReference type="GO" id="GO:0006123">
    <property type="term" value="P:mitochondrial electron transport, cytochrome c to oxygen"/>
    <property type="evidence" value="ECO:0007669"/>
    <property type="project" value="InterPro"/>
</dbReference>
<comment type="pathway">
    <text evidence="2">Energy metabolism; oxidative phosphorylation.</text>
</comment>
<keyword evidence="8" id="KW-0560">Oxidoreductase</keyword>
<dbReference type="EMBL" id="JAKWBI020000264">
    <property type="protein sequence ID" value="KAJ2897626.1"/>
    <property type="molecule type" value="Genomic_DNA"/>
</dbReference>
<evidence type="ECO:0000256" key="7">
    <source>
        <dbReference type="ARBA" id="ARBA00022989"/>
    </source>
</evidence>
<keyword evidence="6" id="KW-0809">Transit peptide</keyword>
<evidence type="ECO:0000256" key="12">
    <source>
        <dbReference type="SAM" id="Phobius"/>
    </source>
</evidence>
<dbReference type="PANTHER" id="PTHR10707:SF10">
    <property type="entry name" value="CYTOCHROME C OXIDASE SUBUNIT 4"/>
    <property type="match status" value="1"/>
</dbReference>
<dbReference type="GO" id="GO:0016491">
    <property type="term" value="F:oxidoreductase activity"/>
    <property type="evidence" value="ECO:0007669"/>
    <property type="project" value="UniProtKB-KW"/>
</dbReference>
<evidence type="ECO:0000256" key="9">
    <source>
        <dbReference type="ARBA" id="ARBA00023128"/>
    </source>
</evidence>
<name>A0AAD5RMF7_9PEZI</name>
<keyword evidence="9" id="KW-0496">Mitochondrion</keyword>
<evidence type="ECO:0000313" key="13">
    <source>
        <dbReference type="EMBL" id="KAJ2897626.1"/>
    </source>
</evidence>
<dbReference type="CDD" id="cd00922">
    <property type="entry name" value="Cyt_c_Oxidase_IV"/>
    <property type="match status" value="1"/>
</dbReference>
<evidence type="ECO:0000256" key="6">
    <source>
        <dbReference type="ARBA" id="ARBA00022946"/>
    </source>
</evidence>
<keyword evidence="14" id="KW-1185">Reference proteome</keyword>
<keyword evidence="5" id="KW-0999">Mitochondrion inner membrane</keyword>
<comment type="similarity">
    <text evidence="3">Belongs to the cytochrome c oxidase IV family.</text>
</comment>
<evidence type="ECO:0000256" key="8">
    <source>
        <dbReference type="ARBA" id="ARBA00023002"/>
    </source>
</evidence>
<organism evidence="13 14">
    <name type="scientific">Zalerion maritima</name>
    <dbReference type="NCBI Taxonomy" id="339359"/>
    <lineage>
        <taxon>Eukaryota</taxon>
        <taxon>Fungi</taxon>
        <taxon>Dikarya</taxon>
        <taxon>Ascomycota</taxon>
        <taxon>Pezizomycotina</taxon>
        <taxon>Sordariomycetes</taxon>
        <taxon>Lulworthiomycetidae</taxon>
        <taxon>Lulworthiales</taxon>
        <taxon>Lulworthiaceae</taxon>
        <taxon>Zalerion</taxon>
    </lineage>
</organism>
<dbReference type="PANTHER" id="PTHR10707">
    <property type="entry name" value="CYTOCHROME C OXIDASE SUBUNIT IV"/>
    <property type="match status" value="1"/>
</dbReference>
<accession>A0AAD5RMF7</accession>
<evidence type="ECO:0000256" key="5">
    <source>
        <dbReference type="ARBA" id="ARBA00022792"/>
    </source>
</evidence>
<evidence type="ECO:0000256" key="1">
    <source>
        <dbReference type="ARBA" id="ARBA00004434"/>
    </source>
</evidence>